<feature type="transmembrane region" description="Helical" evidence="1">
    <location>
        <begin position="191"/>
        <end position="216"/>
    </location>
</feature>
<keyword evidence="3" id="KW-1185">Reference proteome</keyword>
<feature type="transmembrane region" description="Helical" evidence="1">
    <location>
        <begin position="114"/>
        <end position="136"/>
    </location>
</feature>
<keyword evidence="1" id="KW-0472">Membrane</keyword>
<proteinExistence type="predicted"/>
<protein>
    <submittedName>
        <fullName evidence="2">Uncharacterized protein</fullName>
    </submittedName>
</protein>
<dbReference type="AlphaFoldDB" id="A0A8H6STQ7"/>
<dbReference type="OrthoDB" id="3259206at2759"/>
<feature type="transmembrane region" description="Helical" evidence="1">
    <location>
        <begin position="20"/>
        <end position="42"/>
    </location>
</feature>
<evidence type="ECO:0000313" key="3">
    <source>
        <dbReference type="Proteomes" id="UP000613580"/>
    </source>
</evidence>
<feature type="transmembrane region" description="Helical" evidence="1">
    <location>
        <begin position="271"/>
        <end position="291"/>
    </location>
</feature>
<comment type="caution">
    <text evidence="2">The sequence shown here is derived from an EMBL/GenBank/DDBJ whole genome shotgun (WGS) entry which is preliminary data.</text>
</comment>
<name>A0A8H6STQ7_MYCCL</name>
<reference evidence="2" key="1">
    <citation type="submission" date="2020-05" db="EMBL/GenBank/DDBJ databases">
        <title>Mycena genomes resolve the evolution of fungal bioluminescence.</title>
        <authorList>
            <person name="Tsai I.J."/>
        </authorList>
    </citation>
    <scope>NUCLEOTIDE SEQUENCE</scope>
    <source>
        <strain evidence="2">110903Hualien_Pintung</strain>
    </source>
</reference>
<feature type="transmembrane region" description="Helical" evidence="1">
    <location>
        <begin position="54"/>
        <end position="77"/>
    </location>
</feature>
<accession>A0A8H6STQ7</accession>
<evidence type="ECO:0000256" key="1">
    <source>
        <dbReference type="SAM" id="Phobius"/>
    </source>
</evidence>
<keyword evidence="1" id="KW-0812">Transmembrane</keyword>
<feature type="transmembrane region" description="Helical" evidence="1">
    <location>
        <begin position="237"/>
        <end position="265"/>
    </location>
</feature>
<sequence length="308" mass="34282">MSTTIQLTPAQLRRDWEAVQYAIFELVVQTFAFGAYSLLLFLSTRMFLKRGLKAIINLVLLCGSLLMYLISALYFAYSVDFTADRMSVFFASTVGEGPGLISSTHDSVTEWSPLFNAIVLINYVLGDCVVIWRTLVISPREYRKWLRIPIVLVGISALSAICTIIFRAIGTAEFPFDPMPDDNYLTPGIEILQFINLGTSLFSNITATTIVAVIAYQHRKVLRQAFKDHRLPQGDRILRLLVDSGLLYCLSQLATIVFSAIRLPLGTLGDVYSPVSFHIAGAYPLMIFLLVKAEIALDQAEVSLDLPV</sequence>
<keyword evidence="1" id="KW-1133">Transmembrane helix</keyword>
<gene>
    <name evidence="2" type="ORF">HMN09_00752000</name>
</gene>
<dbReference type="Proteomes" id="UP000613580">
    <property type="component" value="Unassembled WGS sequence"/>
</dbReference>
<evidence type="ECO:0000313" key="2">
    <source>
        <dbReference type="EMBL" id="KAF7305975.1"/>
    </source>
</evidence>
<feature type="transmembrane region" description="Helical" evidence="1">
    <location>
        <begin position="148"/>
        <end position="171"/>
    </location>
</feature>
<organism evidence="2 3">
    <name type="scientific">Mycena chlorophos</name>
    <name type="common">Agaric fungus</name>
    <name type="synonym">Agaricus chlorophos</name>
    <dbReference type="NCBI Taxonomy" id="658473"/>
    <lineage>
        <taxon>Eukaryota</taxon>
        <taxon>Fungi</taxon>
        <taxon>Dikarya</taxon>
        <taxon>Basidiomycota</taxon>
        <taxon>Agaricomycotina</taxon>
        <taxon>Agaricomycetes</taxon>
        <taxon>Agaricomycetidae</taxon>
        <taxon>Agaricales</taxon>
        <taxon>Marasmiineae</taxon>
        <taxon>Mycenaceae</taxon>
        <taxon>Mycena</taxon>
    </lineage>
</organism>
<dbReference type="EMBL" id="JACAZE010000009">
    <property type="protein sequence ID" value="KAF7305975.1"/>
    <property type="molecule type" value="Genomic_DNA"/>
</dbReference>